<feature type="domain" description="Centrosomin N-terminal motif 1" evidence="5">
    <location>
        <begin position="72"/>
        <end position="148"/>
    </location>
</feature>
<name>A0A074WXL9_9PEZI</name>
<feature type="compositionally biased region" description="Basic and acidic residues" evidence="4">
    <location>
        <begin position="522"/>
        <end position="545"/>
    </location>
</feature>
<evidence type="ECO:0000256" key="2">
    <source>
        <dbReference type="ARBA" id="ARBA00022490"/>
    </source>
</evidence>
<feature type="region of interest" description="Disordered" evidence="4">
    <location>
        <begin position="460"/>
        <end position="710"/>
    </location>
</feature>
<dbReference type="Pfam" id="PF07989">
    <property type="entry name" value="Cnn_1N"/>
    <property type="match status" value="1"/>
</dbReference>
<evidence type="ECO:0000256" key="3">
    <source>
        <dbReference type="SAM" id="Coils"/>
    </source>
</evidence>
<evidence type="ECO:0000256" key="4">
    <source>
        <dbReference type="SAM" id="MobiDB-lite"/>
    </source>
</evidence>
<dbReference type="STRING" id="1043004.A0A074WXL9"/>
<accession>A0A074WXL9</accession>
<feature type="compositionally biased region" description="Low complexity" evidence="4">
    <location>
        <begin position="637"/>
        <end position="668"/>
    </location>
</feature>
<comment type="subcellular location">
    <subcellularLocation>
        <location evidence="1">Cytoplasm</location>
    </subcellularLocation>
</comment>
<dbReference type="RefSeq" id="XP_013431996.1">
    <property type="nucleotide sequence ID" value="XM_013576542.1"/>
</dbReference>
<keyword evidence="3" id="KW-0175">Coiled coil</keyword>
<feature type="region of interest" description="Disordered" evidence="4">
    <location>
        <begin position="329"/>
        <end position="350"/>
    </location>
</feature>
<keyword evidence="7" id="KW-1185">Reference proteome</keyword>
<protein>
    <recommendedName>
        <fullName evidence="5">Centrosomin N-terminal motif 1 domain-containing protein</fullName>
    </recommendedName>
</protein>
<dbReference type="EMBL" id="KL584702">
    <property type="protein sequence ID" value="KEQ77980.1"/>
    <property type="molecule type" value="Genomic_DNA"/>
</dbReference>
<dbReference type="GeneID" id="25408773"/>
<dbReference type="OrthoDB" id="10251744at2759"/>
<feature type="compositionally biased region" description="Polar residues" evidence="4">
    <location>
        <begin position="673"/>
        <end position="690"/>
    </location>
</feature>
<feature type="region of interest" description="Disordered" evidence="4">
    <location>
        <begin position="17"/>
        <end position="38"/>
    </location>
</feature>
<gene>
    <name evidence="6" type="ORF">M436DRAFT_37168</name>
</gene>
<dbReference type="GO" id="GO:0005737">
    <property type="term" value="C:cytoplasm"/>
    <property type="evidence" value="ECO:0007669"/>
    <property type="project" value="UniProtKB-SubCell"/>
</dbReference>
<dbReference type="GO" id="GO:0005815">
    <property type="term" value="C:microtubule organizing center"/>
    <property type="evidence" value="ECO:0007669"/>
    <property type="project" value="InterPro"/>
</dbReference>
<evidence type="ECO:0000313" key="7">
    <source>
        <dbReference type="Proteomes" id="UP000027730"/>
    </source>
</evidence>
<feature type="compositionally biased region" description="Acidic residues" evidence="4">
    <location>
        <begin position="460"/>
        <end position="470"/>
    </location>
</feature>
<feature type="coiled-coil region" evidence="3">
    <location>
        <begin position="72"/>
        <end position="137"/>
    </location>
</feature>
<feature type="compositionally biased region" description="Low complexity" evidence="4">
    <location>
        <begin position="17"/>
        <end position="32"/>
    </location>
</feature>
<evidence type="ECO:0000313" key="6">
    <source>
        <dbReference type="EMBL" id="KEQ77980.1"/>
    </source>
</evidence>
<proteinExistence type="predicted"/>
<feature type="region of interest" description="Disordered" evidence="4">
    <location>
        <begin position="179"/>
        <end position="217"/>
    </location>
</feature>
<reference evidence="6 7" key="1">
    <citation type="journal article" date="2014" name="BMC Genomics">
        <title>Genome sequencing of four Aureobasidium pullulans varieties: biotechnological potential, stress tolerance, and description of new species.</title>
        <authorList>
            <person name="Gostin Ar C."/>
            <person name="Ohm R.A."/>
            <person name="Kogej T."/>
            <person name="Sonjak S."/>
            <person name="Turk M."/>
            <person name="Zajc J."/>
            <person name="Zalar P."/>
            <person name="Grube M."/>
            <person name="Sun H."/>
            <person name="Han J."/>
            <person name="Sharma A."/>
            <person name="Chiniquy J."/>
            <person name="Ngan C.Y."/>
            <person name="Lipzen A."/>
            <person name="Barry K."/>
            <person name="Grigoriev I.V."/>
            <person name="Gunde-Cimerman N."/>
        </authorList>
    </citation>
    <scope>NUCLEOTIDE SEQUENCE [LARGE SCALE GENOMIC DNA]</scope>
    <source>
        <strain evidence="6 7">CBS 147.97</strain>
    </source>
</reference>
<dbReference type="Proteomes" id="UP000027730">
    <property type="component" value="Unassembled WGS sequence"/>
</dbReference>
<feature type="compositionally biased region" description="Polar residues" evidence="4">
    <location>
        <begin position="582"/>
        <end position="598"/>
    </location>
</feature>
<evidence type="ECO:0000259" key="5">
    <source>
        <dbReference type="Pfam" id="PF07989"/>
    </source>
</evidence>
<dbReference type="AlphaFoldDB" id="A0A074WXL9"/>
<keyword evidence="2" id="KW-0963">Cytoplasm</keyword>
<evidence type="ECO:0000256" key="1">
    <source>
        <dbReference type="ARBA" id="ARBA00004496"/>
    </source>
</evidence>
<sequence>MNNPASPYLLDRLQARRANTNTRSRRSGSNARLTTPDDDLFLDEARYTGHDNLTTTPNNTHTPTNPNASLGVREIEKRMDKLSKLNFDLKLELFHCRERMAKLQENCNLLTSRAEDANRLVEENAKLLELNDSLVKELERRDEAVQEAVSIICDLEERLEQAQLSQQHPHDHLVNSTELRASSVSPCPRAILSPPKSDKSSMTQSSSARRIPSFVDDKKPNTRALRSVYLKPKPSLRAVKSFASLTSQTEDVDKSLSDVDTLDSPRLSVLSKSSFPSIYDLPRSEDAGKHQETDLALPNSQLHHISQNAGRKHDSDIDINSWIQVQTPQSFVKSSGKPLPRPRSDAARVQRPAYSTTLSQINQKRRPSLKGAAFAATSLPPTPDSASTSILQDSYMTGQPNSQHRSNKHLANASKHAALLHTPETPSIADMSKLHATKEANNPMNGAGWFNRHSMSLSSTDEEDEYYEQSDSDRTGSAGTDASYPDGDSIPKGTPSRFQIRRNVSPARSMPREGVAQLSRSGQKEEWALLPKSNEKTRFQMERSETTPNLAALQTPPASLQRNSSVSGSSSLRPQRIERSETTPNLTTAIQAATSTPFFQPGLPIKSSSSGSGGVRAALSQKTQKLFRRMSEHHTSSSEPSSRPTRGVTLSPSKRSAGSSSRSGSDESLAMQAANQTLTSHNFGAPQNGNAEARSPSRGLFSRAAGSLRR</sequence>
<organism evidence="6 7">
    <name type="scientific">Aureobasidium namibiae CBS 147.97</name>
    <dbReference type="NCBI Taxonomy" id="1043004"/>
    <lineage>
        <taxon>Eukaryota</taxon>
        <taxon>Fungi</taxon>
        <taxon>Dikarya</taxon>
        <taxon>Ascomycota</taxon>
        <taxon>Pezizomycotina</taxon>
        <taxon>Dothideomycetes</taxon>
        <taxon>Dothideomycetidae</taxon>
        <taxon>Dothideales</taxon>
        <taxon>Saccotheciaceae</taxon>
        <taxon>Aureobasidium</taxon>
    </lineage>
</organism>
<dbReference type="HOGENOM" id="CLU_396359_0_0_1"/>
<dbReference type="InterPro" id="IPR012943">
    <property type="entry name" value="Cnn_1N"/>
</dbReference>